<keyword evidence="1" id="KW-0548">Nucleotidyltransferase</keyword>
<reference evidence="1 2" key="1">
    <citation type="journal article" date="2015" name="Appl. Microbiol. Biotechnol.">
        <title>The consequence of an additional NADH dehydrogenase paralog on the growth of Gluconobacter oxydans DSM3504.</title>
        <authorList>
            <person name="Kostner D."/>
            <person name="Luchterhand B."/>
            <person name="Junker A."/>
            <person name="Volland S."/>
            <person name="Daniel R."/>
            <person name="Buchs J."/>
            <person name="Liebl W."/>
            <person name="Ehrenreich A."/>
        </authorList>
    </citation>
    <scope>NUCLEOTIDE SEQUENCE [LARGE SCALE GENOMIC DNA]</scope>
    <source>
        <strain evidence="1">DSM 3504</strain>
    </source>
</reference>
<dbReference type="SUPFAM" id="SSF52540">
    <property type="entry name" value="P-loop containing nucleoside triphosphate hydrolases"/>
    <property type="match status" value="1"/>
</dbReference>
<dbReference type="KEGG" id="goy:GLS_c00180"/>
<dbReference type="Gene3D" id="3.40.50.300">
    <property type="entry name" value="P-loop containing nucleotide triphosphate hydrolases"/>
    <property type="match status" value="1"/>
</dbReference>
<evidence type="ECO:0000313" key="1">
    <source>
        <dbReference type="EMBL" id="AHK69953.1"/>
    </source>
</evidence>
<keyword evidence="1" id="KW-0808">Transferase</keyword>
<accession>A0A067Z148</accession>
<dbReference type="Proteomes" id="UP000031656">
    <property type="component" value="Chromosome"/>
</dbReference>
<dbReference type="PANTHER" id="PTHR11669">
    <property type="entry name" value="REPLICATION FACTOR C / DNA POLYMERASE III GAMMA-TAU SUBUNIT"/>
    <property type="match status" value="1"/>
</dbReference>
<proteinExistence type="predicted"/>
<dbReference type="GeneID" id="56904268"/>
<dbReference type="GO" id="GO:0003887">
    <property type="term" value="F:DNA-directed DNA polymerase activity"/>
    <property type="evidence" value="ECO:0007669"/>
    <property type="project" value="UniProtKB-EC"/>
</dbReference>
<dbReference type="AlphaFoldDB" id="A0A067Z148"/>
<gene>
    <name evidence="1" type="ORF">GLS_c00180</name>
</gene>
<dbReference type="GO" id="GO:0006261">
    <property type="term" value="P:DNA-templated DNA replication"/>
    <property type="evidence" value="ECO:0007669"/>
    <property type="project" value="TreeGrafter"/>
</dbReference>
<sequence length="307" mass="32820">MSDPRHTLNLYGHAEAEATFRQALASGKLHHAWLICGPAGIGKATLAFRLARLLLNAENPDSSQARRIAAGTHGDLLEISRAVDEKKGRLRGEITAADVRPVQTFLHHTATEGGWRVVIVDGAEYLNRFAANALLKILEEPPPRCVLLLTTSSPGALLPTIRSRCRMLTLSALSDADMRAALPGISADVLARAHGSLGRALFLSHDRDGAIASFVAEILAGQVRGSETMALSERIAREAEGFALLCDLLGEGLADRARSAARRGDLAKADLAARQCSELDTLRRQTEGFNLDKAQAIRQAAELASGS</sequence>
<dbReference type="HOGENOM" id="CLU_006229_4_4_5"/>
<dbReference type="GO" id="GO:0009360">
    <property type="term" value="C:DNA polymerase III complex"/>
    <property type="evidence" value="ECO:0007669"/>
    <property type="project" value="TreeGrafter"/>
</dbReference>
<organism evidence="1 2">
    <name type="scientific">Gluconobacter oxydans DSM 3504</name>
    <dbReference type="NCBI Taxonomy" id="1288313"/>
    <lineage>
        <taxon>Bacteria</taxon>
        <taxon>Pseudomonadati</taxon>
        <taxon>Pseudomonadota</taxon>
        <taxon>Alphaproteobacteria</taxon>
        <taxon>Acetobacterales</taxon>
        <taxon>Acetobacteraceae</taxon>
        <taxon>Gluconobacter</taxon>
    </lineage>
</organism>
<dbReference type="PANTHER" id="PTHR11669:SF8">
    <property type="entry name" value="DNA POLYMERASE III SUBUNIT DELTA"/>
    <property type="match status" value="1"/>
</dbReference>
<dbReference type="EC" id="2.7.7.7" evidence="1"/>
<dbReference type="RefSeq" id="WP_041110397.1">
    <property type="nucleotide sequence ID" value="NZ_CP004373.1"/>
</dbReference>
<dbReference type="InterPro" id="IPR027417">
    <property type="entry name" value="P-loop_NTPase"/>
</dbReference>
<dbReference type="NCBIfam" id="NF005677">
    <property type="entry name" value="PRK07471.1"/>
    <property type="match status" value="1"/>
</dbReference>
<dbReference type="EMBL" id="CP004373">
    <property type="protein sequence ID" value="AHK69953.1"/>
    <property type="molecule type" value="Genomic_DNA"/>
</dbReference>
<protein>
    <submittedName>
        <fullName evidence="1">DNA polymerase 3</fullName>
        <ecNumber evidence="1">2.7.7.7</ecNumber>
    </submittedName>
</protein>
<dbReference type="Pfam" id="PF13177">
    <property type="entry name" value="DNA_pol3_delta2"/>
    <property type="match status" value="1"/>
</dbReference>
<evidence type="ECO:0000313" key="2">
    <source>
        <dbReference type="Proteomes" id="UP000031656"/>
    </source>
</evidence>
<name>A0A067Z148_GLUOY</name>
<dbReference type="InterPro" id="IPR050238">
    <property type="entry name" value="DNA_Rep/Repair_Clamp_Loader"/>
</dbReference>